<feature type="coiled-coil region" evidence="6">
    <location>
        <begin position="2716"/>
        <end position="2764"/>
    </location>
</feature>
<keyword evidence="3" id="KW-0597">Phosphoprotein</keyword>
<feature type="coiled-coil region" evidence="6">
    <location>
        <begin position="3585"/>
        <end position="3750"/>
    </location>
</feature>
<feature type="region of interest" description="Disordered" evidence="7">
    <location>
        <begin position="4069"/>
        <end position="4102"/>
    </location>
</feature>
<dbReference type="GO" id="GO:0007186">
    <property type="term" value="P:G protein-coupled receptor signaling pathway"/>
    <property type="evidence" value="ECO:0007669"/>
    <property type="project" value="InterPro"/>
</dbReference>
<dbReference type="Proteomes" id="UP000812440">
    <property type="component" value="Chromosome 9"/>
</dbReference>
<feature type="coiled-coil region" evidence="6">
    <location>
        <begin position="3412"/>
        <end position="3492"/>
    </location>
</feature>
<protein>
    <recommendedName>
        <fullName evidence="8">G protein gamma domain-containing protein</fullName>
    </recommendedName>
</protein>
<feature type="compositionally biased region" description="Basic and acidic residues" evidence="7">
    <location>
        <begin position="1034"/>
        <end position="1044"/>
    </location>
</feature>
<feature type="coiled-coil region" evidence="6">
    <location>
        <begin position="1092"/>
        <end position="1212"/>
    </location>
</feature>
<feature type="coiled-coil region" evidence="6">
    <location>
        <begin position="1406"/>
        <end position="1433"/>
    </location>
</feature>
<keyword evidence="4 6" id="KW-0175">Coiled coil</keyword>
<feature type="coiled-coil region" evidence="6">
    <location>
        <begin position="2477"/>
        <end position="2684"/>
    </location>
</feature>
<keyword evidence="5" id="KW-0206">Cytoskeleton</keyword>
<feature type="coiled-coil region" evidence="6">
    <location>
        <begin position="3829"/>
        <end position="3912"/>
    </location>
</feature>
<evidence type="ECO:0000256" key="2">
    <source>
        <dbReference type="ARBA" id="ARBA00022490"/>
    </source>
</evidence>
<dbReference type="PROSITE" id="PS50058">
    <property type="entry name" value="G_PROTEIN_GAMMA"/>
    <property type="match status" value="1"/>
</dbReference>
<evidence type="ECO:0000256" key="7">
    <source>
        <dbReference type="SAM" id="MobiDB-lite"/>
    </source>
</evidence>
<feature type="compositionally biased region" description="Polar residues" evidence="7">
    <location>
        <begin position="1050"/>
        <end position="1060"/>
    </location>
</feature>
<feature type="coiled-coil region" evidence="6">
    <location>
        <begin position="265"/>
        <end position="432"/>
    </location>
</feature>
<dbReference type="GO" id="GO:0005737">
    <property type="term" value="C:cytoplasm"/>
    <property type="evidence" value="ECO:0007669"/>
    <property type="project" value="UniProtKB-ARBA"/>
</dbReference>
<feature type="coiled-coil region" evidence="6">
    <location>
        <begin position="2378"/>
        <end position="2443"/>
    </location>
</feature>
<dbReference type="GO" id="GO:0060090">
    <property type="term" value="F:molecular adaptor activity"/>
    <property type="evidence" value="ECO:0007669"/>
    <property type="project" value="InterPro"/>
</dbReference>
<comment type="subcellular location">
    <subcellularLocation>
        <location evidence="1">Cytoplasm</location>
        <location evidence="1">Cytoskeleton</location>
        <location evidence="1">Microtubule organizing center</location>
        <location evidence="1">Centrosome</location>
    </subcellularLocation>
</comment>
<dbReference type="InterPro" id="IPR019528">
    <property type="entry name" value="PACT_domain"/>
</dbReference>
<feature type="region of interest" description="Disordered" evidence="7">
    <location>
        <begin position="3083"/>
        <end position="3115"/>
    </location>
</feature>
<evidence type="ECO:0000256" key="5">
    <source>
        <dbReference type="ARBA" id="ARBA00023212"/>
    </source>
</evidence>
<sequence length="4139" mass="483696">MTYAFQPISTGRPQVLEFSLLNLSECHEMEDLEERLHMKHEDFVRRSIDNGCPQENAQQVLGSQHLQQVLPNAAQEHNGMIDPLSRSLQQEYQEEKQAFVLPSSQIQTTELQFNEATVFSFRKTPEYGLLDTRAKDLEKQLETSQKAAKDNENEMAKLENLMHEQERKLGLLQVELVTSELSVSVLKRELSEKNQEMNELQNKLGVRMQTDYGQPVLETKEIRHGVDKDHQCPIAGEDNTQSLLELITDLREKLAQSETLRLDLCKKLEVQLMEFERERESWEQKHSDVVSNLTLQLKHAEEQAEKTAAQDKQEKERLNEELRSLKDRLRLEAENNQALKTQHENDLQIYMRKLHNLEEEQENMHQKLVKTKCEEKVCGDGSPKHECKVEGFRHELEDLKKTLNRVKAMKDHENYEENLQNVEKEDESLNQFSDTLDYMNKYLVPSDSPELDCHENTHFELDSDFVLEQSFSSSTEGNINLLCSPMPITGVLKGGASAGTLLDPECFAVYLSNNLRSPESQNEFSALCDESLLQKCSVLVDQLQEREEQLQKCSSELEETLAKWTEVTAELTAAKLELEREKSKGGDLIKYEIMVEELQSEKDTLRKQIFELELKNVQDQCKSGEELGTERESIKCSLSVKEHLTQLLNEKECLKNKLSSVEHELANALEICNELQTNNDNLKQSLQNAHKSREFDLQEFDNKLNAKGMEQQLLCSAIKEKEAEFTDKEMSLCEEICTLKQVKEELERRLQEEMGRQNAGFLKSVEVQHWQEEMDFLKQEHEKELNLLSASHREELLRFHSDLKCDQDRLLNELKETMESSHLSKLEQALLQRQSEHNMEVEALKLSLNNLHTAHLELCQSNLQKEKEDALVQLREQLNNKWAQEVAMVQGRYQFEMENLHSQHSKAIEQLVVQHSNEMEKLREVHAGELLQLKAAQSQEVSELQELFVKEKQHAKEQEEWVKKEHNLGCLKELVLCEMSLRHEEDMKNLNKVLENERKICKELTVQKENKKVFMQSESEEMQEMLESKVNGNEMRDSDQENQPHRKSPQLRSTIELENSTGKRDHTQDSTQMPEFYEIRSSQENQLFWSQLDGARSNRLELNELKEQLLTRSAQVEEIGRLKQDFEQQRQQVKIEHEKEMEELRIYFEQKSRITEENYREELEMLLQRLREMKDDDREELAIHNCSALSLEKEQSHLLQQLTDELVQHKEELCYLRLQSEEKHKQDLETLRSSLTFQCKEDMLNMEMDLSERYISEMESLKKRHCLELEQLRARLSEKYIREIRKLHLCKSEDTNHLAGDEAEDSFQCFEDDFQSWLSLLPENQNVMEMVHPLEQSIIDQQHVLNQDAKLQGTQMEKQKDQICQTESRLLPENLSGNILNSSMCEENNKEDGNVLRGLHSEPPRDAQLQMLKEQHEKELTALKEQMSRELDMVTHRLQEKHEHEYIRFQQEFQENPDKLHKLRNVLHKEGLKSCVISRDQSIPKGLYEQHQEIQSNGLSDMQPNNEELTFAISKQQGYLSADESELQDLHEENVSYEQQELNSVSELQHQHERELDNHVGQLQQQHEEKLRNHLSDLRQLLKEEHSNHVLELHRQHEEELCNRMSELQLQHEDALSKRVSELQQQYDKEINKRVFELQHKHKEELEFLVSEHKVQVEQLESTHMSNMDTLESSYLSEIQKIRDEHTQSLVELEICLADRLQEKEREMMDKLAIAESQSHEKHMQELQLLREVLGKELATVHLEKFQAMSQELESAHKEELKRKLDNQRSVLVQEKIQALDSLQGELQKIELENQFSLQELRDLHLVEVQKSLEQTQILQDELSKLTDQLQEQELLMAKLHSERQALTAELQVKTDQQLQLQKETELLKCQSEMLLEQQITKLKMEFEAEQIVSLQRLEEQFRSEAEKVQAAHQMELDQMTGQLQEKSRLILQLQENECQLEELAQRRERENQEGDNLVTMLHSDLHTAQQERDKLQESCQRLLKLFTNVLKNTLSTEDLILKKIGLCLESSLPPLEHKDNWEALGKPWGTPMILRCSDLFEKNEKNCVSPDCETMTEHSIMSSDEGCEVSEYLCDNMLGSLEVGLENEEKIVRMSQRLRSAVEQLLEMVTRSTTQLEHTYEIQQRFHDEFNVRNQEMAHVVLQNQDLKKQLALEVDTKNQLQVELHKAHGLIDGYAAEKATLEESLSKKETAEHLLIVELEKSCEHLKVLSQEPSVFGEEREVLLKLQEVLSGSAKNVETELLKETERLAQEKLELHCQAKKDQSNLQSQLKVLEMELEEQMSCNQELKRRTSEMSDLQQQIQSLEKQLKNQRHFMDEQAVEREHERDEFQQEIQKLEEQLKIALKNQGDSRIYGIENLEAQVKEKTANCHLLLQGKDNLEQQIAERNEEIDKMLLRIQELEEAVLINADAAKKCSQVEVELQRMRKSHEEILQDKDALQKQQYNNALQISALQSKVDEARHRVPLVGESENILLKEQLQAEHEALLIKEKEVENLAEQLEQFREDLMNKTEEVLQLNMQLEVQHKRSELVVHEFQEDVLQLKEEVSLLKLQRKQDRSNTTLELPQALLQEKNQEIDHLNEQLLRLQQELEKETVNSQGSEVDELRSLVEHLRSDIDRLRKDKEDEVEQLHEVIEKLQHELGQLGPNRHEISDSQESLDHLGLGEVENLKRELKKGALQLQEESFTELDQVSKVKEIKCLLEEATTFKTEVNTLHQQLEESQAQHIAEVEVLEQNLHNLQESKRQKIQEIDFLSMELTSLKKEHELLRTLLSQRDYDLTILSSQLVKCEDLLREKEALLIEKELLIQTLNEQKHADKAELEEQLAQKSDVLKELLERSSIDQQEKDERHKTEINELKNHLKMWEDKAEILTAELQKIKLQEAGNDPLLSAPETEERLVAINEQLRTAENLLKEKDEELCTTKVLVSSMKEKLEKLKVECECREARAQQVTQQLKRRYASVAELKSHSQNLEAQVQKLQKHLESQEFAITSMSEELQNQNMEGRQYTFTHMRSFVKPRSFTESLTDLSDWDSPDMVRKQEERLNSVRAYTPFSDLSIEYSTDHDVIPSKSSEYKKQPTNCDVLVSRSPSLNRSRYSDAHRSSPVGNNEHSLMESDYSDDQRSFRDHSMEKREKFFYSDSEKDILTGHKLEYLSNEGLSANLQTMLHMIHEESCKILALSQHPADQTPNTPNQGDVVQSNTWQQDKQTLQEAMQSLSTALTQAATNQEKDFPDFAPDWRNELLQSVQSLLESERDFLCLELQSHLSSHGSGDKGSLSERIEHLIKTQEEQKCLVMEQLLSSDRSSLLSEIQDLRAQLRMAHLQNQEKLQQLQETLTNTEERGNIREHQLRRQMELMEYKLQQEGSISSDLKASLSHEIEKASEQQKLLLLEQSSVNELRVEKEEWLLEQERRLKTQNELNTEITKLREELESKEQSLSLSIKTMKTHKELENKRMEEEKLLLHQTQDRYERTLQEMTASVEELQLQNNRLSAALQHEQTCCSNIKKELQIEQSRFEALLALEHSKLSEIEKELEKERHQSLGLSSTLTLERNMIEQLRHQHCQELSRKEQERLQEYNNVLTLKRHLDEERSQAKDLATMMEKTQQQAISAKRQMEAEIQTSREETQKEKETSIKIRAMLDSLQSQKQHLDSILEQLKVRESNLQKERDQYQAQILLYQEEERLWAKEKEKMKEQKMEAKTALEGEKERRILDLQIQHERDQHRIKELQLMLAELEEQERAMATRKLHLQKDTASPAKGLSDIAAMYAKGLENVWQKLFQTVLQVKDWGKDRNLESCIEEKSVTSLLDMLQELKSELKRACVKPPLSISVIDVLQSENEELTKTVTALTKDKMDLKSQLAHLKNLQKPLGKSLRSAENIESILEAERAAWHRERRQLQIALRHAESELAKVTLENQPVPDVPNTKMQRLHRKYLRAESFRKALVYQKKYLLLLLGGFQACEKATLCLIARMGVHPSPADLQISSPHQPALKKFRSAVRAVIAISRLKFLVKKWNKINKVNTEDPSIQNSPLFKHGSLTKMDILQQQHLHSNLNSPPTKDVSLSLRPSPMSASILSPKTTYRPHNRLGHSPFFPPEQPQSTSLDPEHSISEYIRHLELVQQRLGGLQNGISPDPSRKKYVQK</sequence>
<keyword evidence="10" id="KW-1185">Reference proteome</keyword>
<feature type="coiled-coil region" evidence="6">
    <location>
        <begin position="1895"/>
        <end position="1986"/>
    </location>
</feature>
<feature type="coiled-coil region" evidence="6">
    <location>
        <begin position="3309"/>
        <end position="3340"/>
    </location>
</feature>
<proteinExistence type="predicted"/>
<dbReference type="Pfam" id="PF10495">
    <property type="entry name" value="PACT_coil_coil"/>
    <property type="match status" value="1"/>
</dbReference>
<evidence type="ECO:0000256" key="1">
    <source>
        <dbReference type="ARBA" id="ARBA00004300"/>
    </source>
</evidence>
<dbReference type="GO" id="GO:0005813">
    <property type="term" value="C:centrosome"/>
    <property type="evidence" value="ECO:0007669"/>
    <property type="project" value="UniProtKB-SubCell"/>
</dbReference>
<dbReference type="InterPro" id="IPR015898">
    <property type="entry name" value="G-protein_gamma-like_dom"/>
</dbReference>
<keyword evidence="2" id="KW-0963">Cytoplasm</keyword>
<feature type="coiled-coil region" evidence="6">
    <location>
        <begin position="134"/>
        <end position="203"/>
    </location>
</feature>
<organism evidence="9 10">
    <name type="scientific">Hymenochirus boettgeri</name>
    <name type="common">Congo dwarf clawed frog</name>
    <dbReference type="NCBI Taxonomy" id="247094"/>
    <lineage>
        <taxon>Eukaryota</taxon>
        <taxon>Metazoa</taxon>
        <taxon>Chordata</taxon>
        <taxon>Craniata</taxon>
        <taxon>Vertebrata</taxon>
        <taxon>Euteleostomi</taxon>
        <taxon>Amphibia</taxon>
        <taxon>Batrachia</taxon>
        <taxon>Anura</taxon>
        <taxon>Pipoidea</taxon>
        <taxon>Pipidae</taxon>
        <taxon>Pipinae</taxon>
        <taxon>Hymenochirus</taxon>
    </lineage>
</organism>
<comment type="caution">
    <text evidence="9">The sequence shown here is derived from an EMBL/GenBank/DDBJ whole genome shotgun (WGS) entry which is preliminary data.</text>
</comment>
<evidence type="ECO:0000256" key="3">
    <source>
        <dbReference type="ARBA" id="ARBA00022553"/>
    </source>
</evidence>
<dbReference type="EMBL" id="JAACNH010000009">
    <property type="protein sequence ID" value="KAG8432538.1"/>
    <property type="molecule type" value="Genomic_DNA"/>
</dbReference>
<dbReference type="OrthoDB" id="2020852at2759"/>
<dbReference type="PANTHER" id="PTHR44981">
    <property type="entry name" value="PERICENTRIN-LIKE PROTEIN, ISOFORM F"/>
    <property type="match status" value="1"/>
</dbReference>
<evidence type="ECO:0000256" key="4">
    <source>
        <dbReference type="ARBA" id="ARBA00023054"/>
    </source>
</evidence>
<dbReference type="InterPro" id="IPR028745">
    <property type="entry name" value="AKAP9/Pericentrin"/>
</dbReference>
<gene>
    <name evidence="9" type="ORF">GDO86_016975</name>
</gene>
<evidence type="ECO:0000313" key="10">
    <source>
        <dbReference type="Proteomes" id="UP000812440"/>
    </source>
</evidence>
<name>A0A8T2INT6_9PIPI</name>
<feature type="region of interest" description="Disordered" evidence="7">
    <location>
        <begin position="1033"/>
        <end position="1071"/>
    </location>
</feature>
<feature type="coiled-coil region" evidence="6">
    <location>
        <begin position="644"/>
        <end position="692"/>
    </location>
</feature>
<accession>A0A8T2INT6</accession>
<feature type="coiled-coil region" evidence="6">
    <location>
        <begin position="1743"/>
        <end position="1864"/>
    </location>
</feature>
<evidence type="ECO:0000313" key="9">
    <source>
        <dbReference type="EMBL" id="KAG8432538.1"/>
    </source>
</evidence>
<feature type="coiled-coil region" evidence="6">
    <location>
        <begin position="588"/>
        <end position="615"/>
    </location>
</feature>
<feature type="coiled-coil region" evidence="6">
    <location>
        <begin position="2236"/>
        <end position="2348"/>
    </location>
</feature>
<feature type="coiled-coil region" evidence="6">
    <location>
        <begin position="1613"/>
        <end position="1663"/>
    </location>
</feature>
<reference evidence="9" key="1">
    <citation type="thesis" date="2020" institute="ProQuest LLC" country="789 East Eisenhower Parkway, Ann Arbor, MI, USA">
        <title>Comparative Genomics and Chromosome Evolution.</title>
        <authorList>
            <person name="Mudd A.B."/>
        </authorList>
    </citation>
    <scope>NUCLEOTIDE SEQUENCE</scope>
    <source>
        <strain evidence="9">Female2</strain>
        <tissue evidence="9">Blood</tissue>
    </source>
</reference>
<evidence type="ECO:0000256" key="6">
    <source>
        <dbReference type="SAM" id="Coils"/>
    </source>
</evidence>
<dbReference type="PANTHER" id="PTHR44981:SF3">
    <property type="entry name" value="PERICENTRIN"/>
    <property type="match status" value="1"/>
</dbReference>
<feature type="domain" description="G protein gamma" evidence="8">
    <location>
        <begin position="2837"/>
        <end position="2923"/>
    </location>
</feature>
<feature type="coiled-coil region" evidence="6">
    <location>
        <begin position="2789"/>
        <end position="2988"/>
    </location>
</feature>
<evidence type="ECO:0000259" key="8">
    <source>
        <dbReference type="PROSITE" id="PS50058"/>
    </source>
</evidence>